<keyword evidence="4" id="KW-0146">Chitin degradation</keyword>
<name>A0ABC8Z4L0_9POAL</name>
<comment type="similarity">
    <text evidence="9">Belongs to the glycosyl hydrolase 18 family.</text>
</comment>
<keyword evidence="11" id="KW-0472">Membrane</keyword>
<dbReference type="GO" id="GO:0006032">
    <property type="term" value="P:chitin catabolic process"/>
    <property type="evidence" value="ECO:0007669"/>
    <property type="project" value="UniProtKB-KW"/>
</dbReference>
<evidence type="ECO:0000256" key="9">
    <source>
        <dbReference type="RuleBase" id="RU004453"/>
    </source>
</evidence>
<dbReference type="InterPro" id="IPR017853">
    <property type="entry name" value="GH"/>
</dbReference>
<dbReference type="EC" id="3.2.1.14" evidence="2"/>
<evidence type="ECO:0000256" key="11">
    <source>
        <dbReference type="SAM" id="Phobius"/>
    </source>
</evidence>
<evidence type="ECO:0000256" key="10">
    <source>
        <dbReference type="SAM" id="MobiDB-lite"/>
    </source>
</evidence>
<evidence type="ECO:0000256" key="1">
    <source>
        <dbReference type="ARBA" id="ARBA00000822"/>
    </source>
</evidence>
<feature type="signal peptide" evidence="12">
    <location>
        <begin position="1"/>
        <end position="26"/>
    </location>
</feature>
<keyword evidence="15" id="KW-1185">Reference proteome</keyword>
<dbReference type="InterPro" id="IPR050542">
    <property type="entry name" value="Glycosyl_Hydrlase18_Chitinase"/>
</dbReference>
<evidence type="ECO:0000256" key="2">
    <source>
        <dbReference type="ARBA" id="ARBA00012729"/>
    </source>
</evidence>
<evidence type="ECO:0000313" key="15">
    <source>
        <dbReference type="Proteomes" id="UP001497457"/>
    </source>
</evidence>
<dbReference type="SUPFAM" id="SSF51445">
    <property type="entry name" value="(Trans)glycosidases"/>
    <property type="match status" value="1"/>
</dbReference>
<dbReference type="FunFam" id="3.20.20.80:FF:000015">
    <property type="entry name" value="Acidic endochitinase SE2"/>
    <property type="match status" value="1"/>
</dbReference>
<evidence type="ECO:0000256" key="12">
    <source>
        <dbReference type="SAM" id="SignalP"/>
    </source>
</evidence>
<dbReference type="InterPro" id="IPR001223">
    <property type="entry name" value="Glyco_hydro18_cat"/>
</dbReference>
<sequence length="440" mass="45799">MSGKLQYSASLLLLAVSSSLLAAAASDEVKIAVYWGQDASEGTLRDTCATGLYAYVNIAFLSTFGDGRAPVLNLAGHCDPTSGGCATLAADVASCQSAGVKVLLSIGGGALGGYNLSSPSDAQGLAAYLWDNFLGGTGSGSARPLGDAVLDGVDFDIEAPDSRYYDDLARNLTSLYRGGARGRAFLLAAAPQCPFPDASLAAALGTGLFDLVWVQFYNNPPCQYAPGPGDAGALLRSAWRQWAEGMPSAAVFLGLPASPDAAGSGFVDAETLASEVLPAVEGAPNYGGIMLWSRSYDKDTGFSVKLQGILRNRSNHTAGGGSGTSSSPDKKRRIYIIVGAAVAGVLLLFLLICTCFLCRKKYRGTPPPQEGSVAAPPSKTEPPQPNHGPQHMKRYTDSEVERMTKSYAHKLGHDSNGDVYRGNLRDGPSGGGEGAEEQQR</sequence>
<keyword evidence="3 8" id="KW-0378">Hydrolase</keyword>
<keyword evidence="11" id="KW-1133">Transmembrane helix</keyword>
<evidence type="ECO:0000256" key="7">
    <source>
        <dbReference type="ARBA" id="ARBA00023326"/>
    </source>
</evidence>
<dbReference type="InterPro" id="IPR001579">
    <property type="entry name" value="Glyco_hydro_18_chit_AS"/>
</dbReference>
<keyword evidence="5" id="KW-1015">Disulfide bond</keyword>
<evidence type="ECO:0000256" key="6">
    <source>
        <dbReference type="ARBA" id="ARBA00023295"/>
    </source>
</evidence>
<dbReference type="Gene3D" id="3.20.20.80">
    <property type="entry name" value="Glycosidases"/>
    <property type="match status" value="1"/>
</dbReference>
<organism evidence="14 15">
    <name type="scientific">Urochloa decumbens</name>
    <dbReference type="NCBI Taxonomy" id="240449"/>
    <lineage>
        <taxon>Eukaryota</taxon>
        <taxon>Viridiplantae</taxon>
        <taxon>Streptophyta</taxon>
        <taxon>Embryophyta</taxon>
        <taxon>Tracheophyta</taxon>
        <taxon>Spermatophyta</taxon>
        <taxon>Magnoliopsida</taxon>
        <taxon>Liliopsida</taxon>
        <taxon>Poales</taxon>
        <taxon>Poaceae</taxon>
        <taxon>PACMAD clade</taxon>
        <taxon>Panicoideae</taxon>
        <taxon>Panicodae</taxon>
        <taxon>Paniceae</taxon>
        <taxon>Melinidinae</taxon>
        <taxon>Urochloa</taxon>
    </lineage>
</organism>
<dbReference type="PROSITE" id="PS01095">
    <property type="entry name" value="GH18_1"/>
    <property type="match status" value="1"/>
</dbReference>
<gene>
    <name evidence="14" type="ORF">URODEC1_LOCUS41180</name>
</gene>
<feature type="region of interest" description="Disordered" evidence="10">
    <location>
        <begin position="366"/>
        <end position="440"/>
    </location>
</feature>
<protein>
    <recommendedName>
        <fullName evidence="2">chitinase</fullName>
        <ecNumber evidence="2">3.2.1.14</ecNumber>
    </recommendedName>
</protein>
<dbReference type="InterPro" id="IPR045321">
    <property type="entry name" value="Cts1-like"/>
</dbReference>
<dbReference type="EMBL" id="OZ075128">
    <property type="protein sequence ID" value="CAL4955028.1"/>
    <property type="molecule type" value="Genomic_DNA"/>
</dbReference>
<keyword evidence="12" id="KW-0732">Signal</keyword>
<keyword evidence="7" id="KW-0119">Carbohydrate metabolism</keyword>
<feature type="transmembrane region" description="Helical" evidence="11">
    <location>
        <begin position="334"/>
        <end position="358"/>
    </location>
</feature>
<evidence type="ECO:0000259" key="13">
    <source>
        <dbReference type="PROSITE" id="PS51910"/>
    </source>
</evidence>
<comment type="catalytic activity">
    <reaction evidence="1">
        <text>Random endo-hydrolysis of N-acetyl-beta-D-glucosaminide (1-&gt;4)-beta-linkages in chitin and chitodextrins.</text>
        <dbReference type="EC" id="3.2.1.14"/>
    </reaction>
</comment>
<accession>A0ABC8Z4L0</accession>
<dbReference type="AlphaFoldDB" id="A0ABC8Z4L0"/>
<dbReference type="Proteomes" id="UP001497457">
    <property type="component" value="Chromosome 18b"/>
</dbReference>
<evidence type="ECO:0000256" key="5">
    <source>
        <dbReference type="ARBA" id="ARBA00023157"/>
    </source>
</evidence>
<evidence type="ECO:0000256" key="4">
    <source>
        <dbReference type="ARBA" id="ARBA00023024"/>
    </source>
</evidence>
<dbReference type="CDD" id="cd02877">
    <property type="entry name" value="GH18_hevamine_XipI_class_III"/>
    <property type="match status" value="1"/>
</dbReference>
<dbReference type="PANTHER" id="PTHR45708">
    <property type="entry name" value="ENDOCHITINASE"/>
    <property type="match status" value="1"/>
</dbReference>
<feature type="compositionally biased region" description="Basic and acidic residues" evidence="10">
    <location>
        <begin position="394"/>
        <end position="404"/>
    </location>
</feature>
<dbReference type="Pfam" id="PF00704">
    <property type="entry name" value="Glyco_hydro_18"/>
    <property type="match status" value="1"/>
</dbReference>
<dbReference type="GO" id="GO:0000272">
    <property type="term" value="P:polysaccharide catabolic process"/>
    <property type="evidence" value="ECO:0007669"/>
    <property type="project" value="UniProtKB-KW"/>
</dbReference>
<proteinExistence type="inferred from homology"/>
<dbReference type="PROSITE" id="PS51910">
    <property type="entry name" value="GH18_2"/>
    <property type="match status" value="1"/>
</dbReference>
<feature type="domain" description="GH18" evidence="13">
    <location>
        <begin position="29"/>
        <end position="313"/>
    </location>
</feature>
<keyword evidence="11" id="KW-0812">Transmembrane</keyword>
<reference evidence="14" key="1">
    <citation type="submission" date="2024-10" db="EMBL/GenBank/DDBJ databases">
        <authorList>
            <person name="Ryan C."/>
        </authorList>
    </citation>
    <scope>NUCLEOTIDE SEQUENCE [LARGE SCALE GENOMIC DNA]</scope>
</reference>
<evidence type="ECO:0000256" key="3">
    <source>
        <dbReference type="ARBA" id="ARBA00022801"/>
    </source>
</evidence>
<keyword evidence="6 8" id="KW-0326">Glycosidase</keyword>
<feature type="chain" id="PRO_5044856522" description="chitinase" evidence="12">
    <location>
        <begin position="27"/>
        <end position="440"/>
    </location>
</feature>
<dbReference type="GO" id="GO:0008843">
    <property type="term" value="F:endochitinase activity"/>
    <property type="evidence" value="ECO:0007669"/>
    <property type="project" value="UniProtKB-EC"/>
</dbReference>
<keyword evidence="7" id="KW-0624">Polysaccharide degradation</keyword>
<dbReference type="PANTHER" id="PTHR45708:SF25">
    <property type="entry name" value="CHITINASE"/>
    <property type="match status" value="1"/>
</dbReference>
<evidence type="ECO:0000313" key="14">
    <source>
        <dbReference type="EMBL" id="CAL4955028.1"/>
    </source>
</evidence>
<evidence type="ECO:0000256" key="8">
    <source>
        <dbReference type="RuleBase" id="RU000489"/>
    </source>
</evidence>